<dbReference type="GO" id="GO:0005669">
    <property type="term" value="C:transcription factor TFIID complex"/>
    <property type="evidence" value="ECO:0007669"/>
    <property type="project" value="InterPro"/>
</dbReference>
<comment type="subcellular location">
    <subcellularLocation>
        <location evidence="1">Nucleus</location>
    </subcellularLocation>
</comment>
<dbReference type="EMBL" id="OX465081">
    <property type="protein sequence ID" value="CAI9286730.1"/>
    <property type="molecule type" value="Genomic_DNA"/>
</dbReference>
<evidence type="ECO:0000313" key="5">
    <source>
        <dbReference type="Proteomes" id="UP001177003"/>
    </source>
</evidence>
<keyword evidence="2" id="KW-0539">Nucleus</keyword>
<dbReference type="Pfam" id="PF12157">
    <property type="entry name" value="DUF3591"/>
    <property type="match status" value="1"/>
</dbReference>
<dbReference type="PANTHER" id="PTHR13900:SF0">
    <property type="entry name" value="TRANSCRIPTION INITIATION FACTOR TFIID SUBUNIT 1"/>
    <property type="match status" value="1"/>
</dbReference>
<dbReference type="GO" id="GO:0051123">
    <property type="term" value="P:RNA polymerase II preinitiation complex assembly"/>
    <property type="evidence" value="ECO:0007669"/>
    <property type="project" value="TreeGrafter"/>
</dbReference>
<dbReference type="GO" id="GO:0017025">
    <property type="term" value="F:TBP-class protein binding"/>
    <property type="evidence" value="ECO:0007669"/>
    <property type="project" value="InterPro"/>
</dbReference>
<sequence length="190" mass="21988">MDRIVWDPNQSVTKQKLLLDLQDEQMLFEILDNKDGDDLQLHVGAMITTRKDIAYFHRPKALWYTHENVVVLKEQGKLLTKGSMKIVLKSLGGKGSKLHISLRRIDRIYVVGQQEPHIEVMSPVSKGVQMYNMNRLLVFIYREFRTLQKRGLTPAICANELSAQFANVAEVSLRKRLKLFCDFQGILRTF</sequence>
<dbReference type="AlphaFoldDB" id="A0AA35Z6A1"/>
<organism evidence="4 5">
    <name type="scientific">Lactuca saligna</name>
    <name type="common">Willowleaf lettuce</name>
    <dbReference type="NCBI Taxonomy" id="75948"/>
    <lineage>
        <taxon>Eukaryota</taxon>
        <taxon>Viridiplantae</taxon>
        <taxon>Streptophyta</taxon>
        <taxon>Embryophyta</taxon>
        <taxon>Tracheophyta</taxon>
        <taxon>Spermatophyta</taxon>
        <taxon>Magnoliopsida</taxon>
        <taxon>eudicotyledons</taxon>
        <taxon>Gunneridae</taxon>
        <taxon>Pentapetalae</taxon>
        <taxon>asterids</taxon>
        <taxon>campanulids</taxon>
        <taxon>Asterales</taxon>
        <taxon>Asteraceae</taxon>
        <taxon>Cichorioideae</taxon>
        <taxon>Cichorieae</taxon>
        <taxon>Lactucinae</taxon>
        <taxon>Lactuca</taxon>
    </lineage>
</organism>
<dbReference type="PANTHER" id="PTHR13900">
    <property type="entry name" value="TRANSCRIPTION INITIATION FACTOR TFIID"/>
    <property type="match status" value="1"/>
</dbReference>
<keyword evidence="5" id="KW-1185">Reference proteome</keyword>
<dbReference type="InterPro" id="IPR022591">
    <property type="entry name" value="TAF1_HAT_dom"/>
</dbReference>
<evidence type="ECO:0000256" key="2">
    <source>
        <dbReference type="ARBA" id="ARBA00023242"/>
    </source>
</evidence>
<dbReference type="Proteomes" id="UP001177003">
    <property type="component" value="Chromosome 5"/>
</dbReference>
<evidence type="ECO:0000256" key="1">
    <source>
        <dbReference type="ARBA" id="ARBA00004123"/>
    </source>
</evidence>
<dbReference type="GO" id="GO:0004402">
    <property type="term" value="F:histone acetyltransferase activity"/>
    <property type="evidence" value="ECO:0007669"/>
    <property type="project" value="InterPro"/>
</dbReference>
<name>A0AA35Z6A1_LACSI</name>
<dbReference type="InterPro" id="IPR040240">
    <property type="entry name" value="TAF1"/>
</dbReference>
<gene>
    <name evidence="4" type="ORF">LSALG_LOCUS26136</name>
</gene>
<proteinExistence type="predicted"/>
<reference evidence="4" key="1">
    <citation type="submission" date="2023-04" db="EMBL/GenBank/DDBJ databases">
        <authorList>
            <person name="Vijverberg K."/>
            <person name="Xiong W."/>
            <person name="Schranz E."/>
        </authorList>
    </citation>
    <scope>NUCLEOTIDE SEQUENCE</scope>
</reference>
<dbReference type="GO" id="GO:0016251">
    <property type="term" value="F:RNA polymerase II general transcription initiation factor activity"/>
    <property type="evidence" value="ECO:0007669"/>
    <property type="project" value="InterPro"/>
</dbReference>
<evidence type="ECO:0000259" key="3">
    <source>
        <dbReference type="Pfam" id="PF12157"/>
    </source>
</evidence>
<accession>A0AA35Z6A1</accession>
<feature type="domain" description="Transcription initiation factor TFIID subunit 1 histone acetyltransferase" evidence="3">
    <location>
        <begin position="94"/>
        <end position="184"/>
    </location>
</feature>
<protein>
    <recommendedName>
        <fullName evidence="3">Transcription initiation factor TFIID subunit 1 histone acetyltransferase domain-containing protein</fullName>
    </recommendedName>
</protein>
<evidence type="ECO:0000313" key="4">
    <source>
        <dbReference type="EMBL" id="CAI9286730.1"/>
    </source>
</evidence>